<dbReference type="PROSITE" id="PS50048">
    <property type="entry name" value="ZN2_CY6_FUNGAL_2"/>
    <property type="match status" value="1"/>
</dbReference>
<evidence type="ECO:0000313" key="6">
    <source>
        <dbReference type="Proteomes" id="UP000094455"/>
    </source>
</evidence>
<dbReference type="InterPro" id="IPR001138">
    <property type="entry name" value="Zn2Cys6_DnaBD"/>
</dbReference>
<dbReference type="SMART" id="SM00066">
    <property type="entry name" value="GAL4"/>
    <property type="match status" value="1"/>
</dbReference>
<accession>A0A1E3ND63</accession>
<dbReference type="SUPFAM" id="SSF57701">
    <property type="entry name" value="Zn2/Cys6 DNA-binding domain"/>
    <property type="match status" value="1"/>
</dbReference>
<keyword evidence="6" id="KW-1185">Reference proteome</keyword>
<proteinExistence type="predicted"/>
<feature type="region of interest" description="Disordered" evidence="3">
    <location>
        <begin position="71"/>
        <end position="97"/>
    </location>
</feature>
<evidence type="ECO:0000256" key="2">
    <source>
        <dbReference type="ARBA" id="ARBA00023242"/>
    </source>
</evidence>
<feature type="compositionally biased region" description="Low complexity" evidence="3">
    <location>
        <begin position="72"/>
        <end position="93"/>
    </location>
</feature>
<dbReference type="InterPro" id="IPR036864">
    <property type="entry name" value="Zn2-C6_fun-type_DNA-bd_sf"/>
</dbReference>
<keyword evidence="2" id="KW-0539">Nucleus</keyword>
<dbReference type="InterPro" id="IPR050613">
    <property type="entry name" value="Sec_Metabolite_Reg"/>
</dbReference>
<dbReference type="GO" id="GO:0005634">
    <property type="term" value="C:nucleus"/>
    <property type="evidence" value="ECO:0007669"/>
    <property type="project" value="UniProtKB-SubCell"/>
</dbReference>
<gene>
    <name evidence="5" type="ORF">PICMEDRAFT_74899</name>
</gene>
<dbReference type="RefSeq" id="XP_019015173.1">
    <property type="nucleotide sequence ID" value="XM_019164904.1"/>
</dbReference>
<dbReference type="EMBL" id="KV454009">
    <property type="protein sequence ID" value="ODQ44060.1"/>
    <property type="molecule type" value="Genomic_DNA"/>
</dbReference>
<dbReference type="CDD" id="cd00067">
    <property type="entry name" value="GAL4"/>
    <property type="match status" value="1"/>
</dbReference>
<dbReference type="STRING" id="763406.A0A1E3ND63"/>
<evidence type="ECO:0000256" key="3">
    <source>
        <dbReference type="SAM" id="MobiDB-lite"/>
    </source>
</evidence>
<evidence type="ECO:0000259" key="4">
    <source>
        <dbReference type="PROSITE" id="PS50048"/>
    </source>
</evidence>
<dbReference type="CDD" id="cd12148">
    <property type="entry name" value="fungal_TF_MHR"/>
    <property type="match status" value="1"/>
</dbReference>
<dbReference type="GeneID" id="30181591"/>
<dbReference type="AlphaFoldDB" id="A0A1E3ND63"/>
<dbReference type="OrthoDB" id="5069333at2759"/>
<evidence type="ECO:0000313" key="5">
    <source>
        <dbReference type="EMBL" id="ODQ44060.1"/>
    </source>
</evidence>
<name>A0A1E3ND63_9ASCO</name>
<reference evidence="5 6" key="1">
    <citation type="journal article" date="2016" name="Proc. Natl. Acad. Sci. U.S.A.">
        <title>Comparative genomics of biotechnologically important yeasts.</title>
        <authorList>
            <person name="Riley R."/>
            <person name="Haridas S."/>
            <person name="Wolfe K.H."/>
            <person name="Lopes M.R."/>
            <person name="Hittinger C.T."/>
            <person name="Goeker M."/>
            <person name="Salamov A.A."/>
            <person name="Wisecaver J.H."/>
            <person name="Long T.M."/>
            <person name="Calvey C.H."/>
            <person name="Aerts A.L."/>
            <person name="Barry K.W."/>
            <person name="Choi C."/>
            <person name="Clum A."/>
            <person name="Coughlan A.Y."/>
            <person name="Deshpande S."/>
            <person name="Douglass A.P."/>
            <person name="Hanson S.J."/>
            <person name="Klenk H.-P."/>
            <person name="LaButti K.M."/>
            <person name="Lapidus A."/>
            <person name="Lindquist E.A."/>
            <person name="Lipzen A.M."/>
            <person name="Meier-Kolthoff J.P."/>
            <person name="Ohm R.A."/>
            <person name="Otillar R.P."/>
            <person name="Pangilinan J.L."/>
            <person name="Peng Y."/>
            <person name="Rokas A."/>
            <person name="Rosa C.A."/>
            <person name="Scheuner C."/>
            <person name="Sibirny A.A."/>
            <person name="Slot J.C."/>
            <person name="Stielow J.B."/>
            <person name="Sun H."/>
            <person name="Kurtzman C.P."/>
            <person name="Blackwell M."/>
            <person name="Grigoriev I.V."/>
            <person name="Jeffries T.W."/>
        </authorList>
    </citation>
    <scope>NUCLEOTIDE SEQUENCE [LARGE SCALE GENOMIC DNA]</scope>
    <source>
        <strain evidence="5 6">NRRL Y-2026</strain>
    </source>
</reference>
<dbReference type="PANTHER" id="PTHR31001:SF90">
    <property type="entry name" value="CENTROMERE DNA-BINDING PROTEIN COMPLEX CBF3 SUBUNIT B"/>
    <property type="match status" value="1"/>
</dbReference>
<feature type="domain" description="Zn(2)-C6 fungal-type" evidence="4">
    <location>
        <begin position="24"/>
        <end position="54"/>
    </location>
</feature>
<comment type="subcellular location">
    <subcellularLocation>
        <location evidence="1">Nucleus</location>
    </subcellularLocation>
</comment>
<evidence type="ECO:0000256" key="1">
    <source>
        <dbReference type="ARBA" id="ARBA00004123"/>
    </source>
</evidence>
<dbReference type="PANTHER" id="PTHR31001">
    <property type="entry name" value="UNCHARACTERIZED TRANSCRIPTIONAL REGULATORY PROTEIN"/>
    <property type="match status" value="1"/>
</dbReference>
<sequence length="696" mass="81687">MSKRLRTAEQEKRDQIVRNRKIYSCQRCFKAKRKCDKTRPSCLRCSRARTSCEYFTKKQIDERFHVRQGAPVSVTEDTDSSSTELLSRSESNSGSTLQNVLNTEINPRLSQKENQNFTIIVSSTGEYSKFFPTCFFSYYEHAGNVSMVLNLNSLKNKALATFDFSKIIYPMHSLKEIKSKVPSREISDLLIDHFMNYIAPFVPIVDPQEFLYEYEKFWEDSQNFEDKNFLVVMFAIYFCSCTNIALLKALKDKKDCLKNESLKNLDCENLRTSSFECIENLRRMLNSDTTPSMSIIISLTLLYYVGSANGYSVSVQITNLVKYAQIFGLHRNLTTDSNELPMRSIVYRFVWYLDGLGAYYSGFPPNMHPEFFECDEIYNLPSNDIHILFLSGRLCNTMVWNKLLFEFNKIKKSEFDEFEEIETLYFNSIAIVNAINKKIMESEDKDLKYKKWLVTETRLGLHKSMLLVSALKYSMKYKEYDNYNRNITTDLVLQSMLLINESIFKVKLGMAVMPESIWFYRFAIPFQAMYIVISHIQKYPDQHLNFSTLDKEHEYTVDEEELELNHNIGDLRVGLIDSSIESLSFLTTFWHSSKVERFERLTKFRDFVWERRRETESQKVFAQEENYDSNDRTPLDDDTVYDDENEISNRLAKGLNGYNTYLGTGLDNSNVFENDDYYDAYAFLDDGSKFWFGREY</sequence>
<dbReference type="GO" id="GO:0008270">
    <property type="term" value="F:zinc ion binding"/>
    <property type="evidence" value="ECO:0007669"/>
    <property type="project" value="InterPro"/>
</dbReference>
<protein>
    <recommendedName>
        <fullName evidence="4">Zn(2)-C6 fungal-type domain-containing protein</fullName>
    </recommendedName>
</protein>
<dbReference type="GO" id="GO:0000981">
    <property type="term" value="F:DNA-binding transcription factor activity, RNA polymerase II-specific"/>
    <property type="evidence" value="ECO:0007669"/>
    <property type="project" value="InterPro"/>
</dbReference>
<dbReference type="Proteomes" id="UP000094455">
    <property type="component" value="Unassembled WGS sequence"/>
</dbReference>
<dbReference type="Gene3D" id="4.10.240.10">
    <property type="entry name" value="Zn(2)-C6 fungal-type DNA-binding domain"/>
    <property type="match status" value="1"/>
</dbReference>
<organism evidence="5 6">
    <name type="scientific">Pichia membranifaciens NRRL Y-2026</name>
    <dbReference type="NCBI Taxonomy" id="763406"/>
    <lineage>
        <taxon>Eukaryota</taxon>
        <taxon>Fungi</taxon>
        <taxon>Dikarya</taxon>
        <taxon>Ascomycota</taxon>
        <taxon>Saccharomycotina</taxon>
        <taxon>Pichiomycetes</taxon>
        <taxon>Pichiales</taxon>
        <taxon>Pichiaceae</taxon>
        <taxon>Pichia</taxon>
    </lineage>
</organism>
<dbReference type="Pfam" id="PF00172">
    <property type="entry name" value="Zn_clus"/>
    <property type="match status" value="1"/>
</dbReference>